<gene>
    <name evidence="4" type="ORF">C2E20_7304</name>
</gene>
<dbReference type="PANTHER" id="PTHR48051">
    <property type="match status" value="1"/>
</dbReference>
<organism evidence="4 5">
    <name type="scientific">Micractinium conductrix</name>
    <dbReference type="NCBI Taxonomy" id="554055"/>
    <lineage>
        <taxon>Eukaryota</taxon>
        <taxon>Viridiplantae</taxon>
        <taxon>Chlorophyta</taxon>
        <taxon>core chlorophytes</taxon>
        <taxon>Trebouxiophyceae</taxon>
        <taxon>Chlorellales</taxon>
        <taxon>Chlorellaceae</taxon>
        <taxon>Chlorella clade</taxon>
        <taxon>Micractinium</taxon>
    </lineage>
</organism>
<keyword evidence="5" id="KW-1185">Reference proteome</keyword>
<dbReference type="InterPro" id="IPR032675">
    <property type="entry name" value="LRR_dom_sf"/>
</dbReference>
<comment type="caution">
    <text evidence="4">The sequence shown here is derived from an EMBL/GenBank/DDBJ whole genome shotgun (WGS) entry which is preliminary data.</text>
</comment>
<evidence type="ECO:0000256" key="3">
    <source>
        <dbReference type="ARBA" id="ARBA00022737"/>
    </source>
</evidence>
<evidence type="ECO:0000313" key="4">
    <source>
        <dbReference type="EMBL" id="PSC69164.1"/>
    </source>
</evidence>
<reference evidence="4 5" key="1">
    <citation type="journal article" date="2018" name="Plant J.">
        <title>Genome sequences of Chlorella sorokiniana UTEX 1602 and Micractinium conductrix SAG 241.80: implications to maltose excretion by a green alga.</title>
        <authorList>
            <person name="Arriola M.B."/>
            <person name="Velmurugan N."/>
            <person name="Zhang Y."/>
            <person name="Plunkett M.H."/>
            <person name="Hondzo H."/>
            <person name="Barney B.M."/>
        </authorList>
    </citation>
    <scope>NUCLEOTIDE SEQUENCE [LARGE SCALE GENOMIC DNA]</scope>
    <source>
        <strain evidence="4 5">SAG 241.80</strain>
    </source>
</reference>
<name>A0A2P6V511_9CHLO</name>
<keyword evidence="2" id="KW-0433">Leucine-rich repeat</keyword>
<dbReference type="SUPFAM" id="SSF52058">
    <property type="entry name" value="L domain-like"/>
    <property type="match status" value="1"/>
</dbReference>
<sequence>MKNAIEGLLGLPDTVLTSIALMLPQRDRLDFAYSCTLLHACSREWFPELTVHLPSKDAKRLAGWLAKSQAKAHVTMNSYLQISDVQAGLAALRRGGACVVSLGPSRFRGPQGFPLAALEGLTALTRLDLRQAGRKQGRWEDLARAPALAELFVESAEETAGSMAVLARLQHLTLLHLGYFATDWDGPQLLSHDFLPPVLTAMTALTALELKGAGPDEEAFGWDMLAALPALRRITYSNNEYFERLPAVVSRLTELQYVDLSFNNLRTASRLRPLRHLLDLDLCKNEMTEVPALTSAALTRLILGGNSVKRGFGRLAALLQLQELQITIVGHGGKASSGWEVLGALRRLRHLGALADSLTELPRGLSQLTALTSLVVKLNWESRRGVRKHSVMSGWECLWPLSRLQTLELYCMVSRQPPPALPQQLERMQRAGLAVTVTTNPWPTWY</sequence>
<dbReference type="Gene3D" id="3.80.10.10">
    <property type="entry name" value="Ribonuclease Inhibitor"/>
    <property type="match status" value="1"/>
</dbReference>
<protein>
    <submittedName>
        <fullName evidence="4">Small GTP-binding isoform B</fullName>
    </submittedName>
</protein>
<evidence type="ECO:0000256" key="2">
    <source>
        <dbReference type="ARBA" id="ARBA00022614"/>
    </source>
</evidence>
<dbReference type="EMBL" id="LHPF02000029">
    <property type="protein sequence ID" value="PSC69164.1"/>
    <property type="molecule type" value="Genomic_DNA"/>
</dbReference>
<evidence type="ECO:0000256" key="1">
    <source>
        <dbReference type="ARBA" id="ARBA00004430"/>
    </source>
</evidence>
<dbReference type="STRING" id="554055.A0A2P6V511"/>
<dbReference type="InterPro" id="IPR050216">
    <property type="entry name" value="LRR_domain-containing"/>
</dbReference>
<accession>A0A2P6V511</accession>
<proteinExistence type="predicted"/>
<dbReference type="Proteomes" id="UP000239649">
    <property type="component" value="Unassembled WGS sequence"/>
</dbReference>
<evidence type="ECO:0000313" key="5">
    <source>
        <dbReference type="Proteomes" id="UP000239649"/>
    </source>
</evidence>
<comment type="subcellular location">
    <subcellularLocation>
        <location evidence="1">Cytoplasm</location>
        <location evidence="1">Cytoskeleton</location>
        <location evidence="1">Cilium axoneme</location>
    </subcellularLocation>
</comment>
<dbReference type="AlphaFoldDB" id="A0A2P6V511"/>
<dbReference type="PANTHER" id="PTHR48051:SF46">
    <property type="entry name" value="LEUCINE RICH REPEAT-CONTAINING DOMAIN PROTEIN"/>
    <property type="match status" value="1"/>
</dbReference>
<keyword evidence="3" id="KW-0677">Repeat</keyword>
<dbReference type="GO" id="GO:0005930">
    <property type="term" value="C:axoneme"/>
    <property type="evidence" value="ECO:0007669"/>
    <property type="project" value="UniProtKB-SubCell"/>
</dbReference>